<proteinExistence type="evidence at transcript level"/>
<organism evidence="3">
    <name type="scientific">Mus musculus</name>
    <name type="common">Mouse</name>
    <dbReference type="NCBI Taxonomy" id="10090"/>
    <lineage>
        <taxon>Eukaryota</taxon>
        <taxon>Metazoa</taxon>
        <taxon>Chordata</taxon>
        <taxon>Craniata</taxon>
        <taxon>Vertebrata</taxon>
        <taxon>Euteleostomi</taxon>
        <taxon>Mammalia</taxon>
        <taxon>Eutheria</taxon>
        <taxon>Euarchontoglires</taxon>
        <taxon>Glires</taxon>
        <taxon>Rodentia</taxon>
        <taxon>Myomorpha</taxon>
        <taxon>Muroidea</taxon>
        <taxon>Muridae</taxon>
        <taxon>Murinae</taxon>
        <taxon>Mus</taxon>
        <taxon>Mus</taxon>
    </lineage>
</organism>
<feature type="region of interest" description="Disordered" evidence="1">
    <location>
        <begin position="1"/>
        <end position="49"/>
    </location>
</feature>
<dbReference type="AlphaFoldDB" id="Q3UTG5"/>
<keyword evidence="2" id="KW-0472">Membrane</keyword>
<protein>
    <submittedName>
        <fullName evidence="3">Uncharacterized protein</fullName>
    </submittedName>
</protein>
<dbReference type="AGR" id="MGI:3643446"/>
<reference evidence="3" key="1">
    <citation type="journal article" date="1999" name="Methods Enzymol.">
        <title>High-efficiency full-length cDNA cloning.</title>
        <authorList>
            <person name="Carninci P."/>
            <person name="Hayashizaki Y."/>
        </authorList>
    </citation>
    <scope>NUCLEOTIDE SEQUENCE</scope>
    <source>
        <strain evidence="3">C57BL/6J</strain>
        <tissue evidence="3">Cortex</tissue>
    </source>
</reference>
<dbReference type="EMBL" id="AK139445">
    <property type="protein sequence ID" value="BAE24015.1"/>
    <property type="molecule type" value="mRNA"/>
</dbReference>
<accession>Q3UTG5</accession>
<gene>
    <name evidence="4" type="primary">Gm7932</name>
    <name evidence="4" type="synonym">EG666105</name>
</gene>
<reference evidence="3" key="3">
    <citation type="journal article" date="2000" name="Genome Res.">
        <title>RIKEN integrated sequence analysis (RISA) system--384-format sequencing pipeline with 384 multicapillary sequencer.</title>
        <authorList>
            <person name="Shibata K."/>
            <person name="Itoh M."/>
            <person name="Aizawa K."/>
            <person name="Nagaoka S."/>
            <person name="Sasaki N."/>
            <person name="Carninci P."/>
            <person name="Konno H."/>
            <person name="Akiyama J."/>
            <person name="Nishi K."/>
            <person name="Kitsunai T."/>
            <person name="Tashiro H."/>
            <person name="Itoh M."/>
            <person name="Sumi N."/>
            <person name="Ishii Y."/>
            <person name="Nakamura S."/>
            <person name="Hazama M."/>
            <person name="Nishine T."/>
            <person name="Harada A."/>
            <person name="Yamamoto R."/>
            <person name="Matsumoto H."/>
            <person name="Sakaguchi S."/>
            <person name="Ikegami T."/>
            <person name="Kashiwagi K."/>
            <person name="Fujiwake S."/>
            <person name="Inoue K."/>
            <person name="Togawa Y."/>
            <person name="Izawa M."/>
            <person name="Ohara E."/>
            <person name="Watahiki M."/>
            <person name="Yoneda Y."/>
            <person name="Ishikawa T."/>
            <person name="Ozawa K."/>
            <person name="Tanaka T."/>
            <person name="Matsuura S."/>
            <person name="Kawai J."/>
            <person name="Okazaki Y."/>
            <person name="Muramatsu M."/>
            <person name="Inoue Y."/>
            <person name="Kira A."/>
            <person name="Hayashizaki Y."/>
        </authorList>
    </citation>
    <scope>NUCLEOTIDE SEQUENCE</scope>
    <source>
        <strain evidence="3">C57BL/6J</strain>
        <tissue evidence="3">Cortex</tissue>
    </source>
</reference>
<reference evidence="3" key="4">
    <citation type="journal article" date="2001" name="Nature">
        <title>Functional annotation of a full-length mouse cDNA collection.</title>
        <authorList>
            <consortium name="The RIKEN Genome Exploration Research Group Phase II Team and the FANTOM Consortium"/>
        </authorList>
    </citation>
    <scope>NUCLEOTIDE SEQUENCE</scope>
    <source>
        <strain evidence="3">C57BL/6J</strain>
        <tissue evidence="3">Cortex</tissue>
    </source>
</reference>
<evidence type="ECO:0000313" key="4">
    <source>
        <dbReference type="MGI" id="MGI:3643446"/>
    </source>
</evidence>
<reference evidence="3" key="2">
    <citation type="journal article" date="2000" name="Genome Res.">
        <title>Normalization and subtraction of cap-trapper-selected cDNAs to prepare full-length cDNA libraries for rapid discovery of new genes.</title>
        <authorList>
            <person name="Carninci P."/>
            <person name="Shibata Y."/>
            <person name="Hayatsu N."/>
            <person name="Sugahara Y."/>
            <person name="Shibata K."/>
            <person name="Itoh M."/>
            <person name="Konno H."/>
            <person name="Okazaki Y."/>
            <person name="Muramatsu M."/>
            <person name="Hayashizaki Y."/>
        </authorList>
    </citation>
    <scope>NUCLEOTIDE SEQUENCE</scope>
    <source>
        <strain evidence="3">C57BL/6J</strain>
        <tissue evidence="3">Cortex</tissue>
    </source>
</reference>
<dbReference type="HOGENOM" id="CLU_1980921_0_0_1"/>
<evidence type="ECO:0000256" key="1">
    <source>
        <dbReference type="SAM" id="MobiDB-lite"/>
    </source>
</evidence>
<keyword evidence="2" id="KW-1133">Transmembrane helix</keyword>
<reference evidence="3" key="8">
    <citation type="journal article" date="2005" name="Science">
        <title>Antisense Transcription in the Mammalian Transcriptome.</title>
        <authorList>
            <consortium name="RIKEN Genome Exploration Research Group and Genome Science Group (Genome Network Project Core Group) and the FANTOM Consortium"/>
        </authorList>
    </citation>
    <scope>NUCLEOTIDE SEQUENCE</scope>
    <source>
        <strain evidence="3">C57BL/6J</strain>
        <tissue evidence="3">Cortex</tissue>
    </source>
</reference>
<evidence type="ECO:0000256" key="2">
    <source>
        <dbReference type="SAM" id="Phobius"/>
    </source>
</evidence>
<feature type="compositionally biased region" description="Basic and acidic residues" evidence="1">
    <location>
        <begin position="8"/>
        <end position="18"/>
    </location>
</feature>
<reference evidence="3" key="6">
    <citation type="submission" date="2004-03" db="EMBL/GenBank/DDBJ databases">
        <authorList>
            <person name="Arakawa T."/>
            <person name="Carninci P."/>
            <person name="Fukuda S."/>
            <person name="Hashizume W."/>
            <person name="Hayashida K."/>
            <person name="Hori F."/>
            <person name="Iida J."/>
            <person name="Imamura K."/>
            <person name="Imotani K."/>
            <person name="Itoh M."/>
            <person name="Kanagawa S."/>
            <person name="Kawai J."/>
            <person name="Kojima M."/>
            <person name="Konno H."/>
            <person name="Murata M."/>
            <person name="Nakamura M."/>
            <person name="Ninomiya N."/>
            <person name="Nishiyori H."/>
            <person name="Nomura K."/>
            <person name="Ohno M."/>
            <person name="Sakazume N."/>
            <person name="Sano H."/>
            <person name="Sasaki D."/>
            <person name="Shibata K."/>
            <person name="Shiraki T."/>
            <person name="Tagami M."/>
            <person name="Tagami Y."/>
            <person name="Waki K."/>
            <person name="Watahiki A."/>
            <person name="Muramatsu M."/>
            <person name="Hayashizaki Y."/>
        </authorList>
    </citation>
    <scope>NUCLEOTIDE SEQUENCE</scope>
    <source>
        <strain evidence="3">C57BL/6J</strain>
        <tissue evidence="3">Cortex</tissue>
    </source>
</reference>
<dbReference type="RefSeq" id="NP_001344932.1">
    <property type="nucleotide sequence ID" value="NM_001358003.1"/>
</dbReference>
<evidence type="ECO:0000313" key="3">
    <source>
        <dbReference type="EMBL" id="BAE24015.1"/>
    </source>
</evidence>
<dbReference type="GeneID" id="666105"/>
<keyword evidence="2" id="KW-0812">Transmembrane</keyword>
<dbReference type="MGI" id="MGI:3643446">
    <property type="gene designation" value="Gm7932"/>
</dbReference>
<reference evidence="3" key="5">
    <citation type="journal article" date="2002" name="Nature">
        <title>Analysis of the mouse transcriptome based on functional annotation of 60,770 full-length cDNAs.</title>
        <authorList>
            <consortium name="The FANTOM Consortium and the RIKEN Genome Exploration Research Group Phase I and II Team"/>
        </authorList>
    </citation>
    <scope>NUCLEOTIDE SEQUENCE</scope>
    <source>
        <strain evidence="3">C57BL/6J</strain>
        <tissue evidence="3">Cortex</tissue>
    </source>
</reference>
<feature type="transmembrane region" description="Helical" evidence="2">
    <location>
        <begin position="73"/>
        <end position="94"/>
    </location>
</feature>
<name>Q3UTG5_MOUSE</name>
<dbReference type="KEGG" id="mmu:666105"/>
<reference evidence="3" key="7">
    <citation type="journal article" date="2005" name="Science">
        <title>The Transcriptional Landscape of the Mammalian Genome.</title>
        <authorList>
            <consortium name="The FANTOM Consortium"/>
            <consortium name="Riken Genome Exploration Research Group and Genome Science Group (Genome Network Project Core Group)"/>
        </authorList>
    </citation>
    <scope>NUCLEOTIDE SEQUENCE</scope>
    <source>
        <strain evidence="3">C57BL/6J</strain>
        <tissue evidence="3">Cortex</tissue>
    </source>
</reference>
<sequence>MKAWPPTERVEIPGHLDSAESLQAPRLSPAPQLEKGPAPPPPTPAHPRCLKRKLRGPLLAVAASPRYRRHVRFCVFPTGGAILMHLLTVCVGVFCLHKCHIYMCGWSPWRSEERRITQAALYVARA</sequence>